<dbReference type="InterPro" id="IPR000014">
    <property type="entry name" value="PAS"/>
</dbReference>
<feature type="domain" description="PAS" evidence="1">
    <location>
        <begin position="129"/>
        <end position="199"/>
    </location>
</feature>
<dbReference type="InterPro" id="IPR035965">
    <property type="entry name" value="PAS-like_dom_sf"/>
</dbReference>
<name>A0A2W7TUS2_9FLAO</name>
<dbReference type="Pfam" id="PF08447">
    <property type="entry name" value="PAS_3"/>
    <property type="match status" value="1"/>
</dbReference>
<accession>A0A2W7TUS2</accession>
<sequence length="204" mass="23863">MKEKKEDFNSYFYQQASKLARIGSWEFDVVGDKIYWSNIVHELHETNPKTFIPDLGTSLSFYRVDFRSMVNEILQNCIKTGVAFDFEAVIVTKKKKERWIRAIGNVEMVEGKCQRIYGSFQDIHVSKMLELQIREILGSISDAFYAVDKNWKFTYFNKEAENLLLKKADEVLGKNIWELFPASANTSIRKIYQRVARTKKHGIL</sequence>
<keyword evidence="3" id="KW-1185">Reference proteome</keyword>
<dbReference type="SMART" id="SM00091">
    <property type="entry name" value="PAS"/>
    <property type="match status" value="1"/>
</dbReference>
<dbReference type="NCBIfam" id="TIGR00229">
    <property type="entry name" value="sensory_box"/>
    <property type="match status" value="1"/>
</dbReference>
<dbReference type="InterPro" id="IPR013656">
    <property type="entry name" value="PAS_4"/>
</dbReference>
<comment type="caution">
    <text evidence="2">The sequence shown here is derived from an EMBL/GenBank/DDBJ whole genome shotgun (WGS) entry which is preliminary data.</text>
</comment>
<dbReference type="Pfam" id="PF08448">
    <property type="entry name" value="PAS_4"/>
    <property type="match status" value="1"/>
</dbReference>
<dbReference type="AlphaFoldDB" id="A0A2W7TUS2"/>
<dbReference type="Gene3D" id="3.30.450.20">
    <property type="entry name" value="PAS domain"/>
    <property type="match status" value="2"/>
</dbReference>
<dbReference type="EMBL" id="QKXH01000006">
    <property type="protein sequence ID" value="PZX93304.1"/>
    <property type="molecule type" value="Genomic_DNA"/>
</dbReference>
<proteinExistence type="predicted"/>
<dbReference type="PROSITE" id="PS50112">
    <property type="entry name" value="PAS"/>
    <property type="match status" value="1"/>
</dbReference>
<organism evidence="2 3">
    <name type="scientific">Flavobacterium aquariorum</name>
    <dbReference type="NCBI Taxonomy" id="2217670"/>
    <lineage>
        <taxon>Bacteria</taxon>
        <taxon>Pseudomonadati</taxon>
        <taxon>Bacteroidota</taxon>
        <taxon>Flavobacteriia</taxon>
        <taxon>Flavobacteriales</taxon>
        <taxon>Flavobacteriaceae</taxon>
        <taxon>Flavobacterium</taxon>
    </lineage>
</organism>
<dbReference type="InterPro" id="IPR013655">
    <property type="entry name" value="PAS_fold_3"/>
</dbReference>
<evidence type="ECO:0000313" key="3">
    <source>
        <dbReference type="Proteomes" id="UP000249177"/>
    </source>
</evidence>
<dbReference type="OrthoDB" id="9124519at2"/>
<dbReference type="CDD" id="cd00130">
    <property type="entry name" value="PAS"/>
    <property type="match status" value="1"/>
</dbReference>
<reference evidence="2 3" key="1">
    <citation type="submission" date="2018-06" db="EMBL/GenBank/DDBJ databases">
        <title>Flavobacterium sp IMCC34762, genome.</title>
        <authorList>
            <person name="Joung Y."/>
            <person name="Cho J."/>
            <person name="Song J."/>
        </authorList>
    </citation>
    <scope>NUCLEOTIDE SEQUENCE [LARGE SCALE GENOMIC DNA]</scope>
    <source>
        <strain evidence="2 3">IMCC34762</strain>
    </source>
</reference>
<gene>
    <name evidence="2" type="ORF">DOS84_10575</name>
</gene>
<dbReference type="RefSeq" id="WP_111410094.1">
    <property type="nucleotide sequence ID" value="NZ_QKXH01000006.1"/>
</dbReference>
<evidence type="ECO:0000259" key="1">
    <source>
        <dbReference type="PROSITE" id="PS50112"/>
    </source>
</evidence>
<dbReference type="SUPFAM" id="SSF55785">
    <property type="entry name" value="PYP-like sensor domain (PAS domain)"/>
    <property type="match status" value="2"/>
</dbReference>
<dbReference type="Proteomes" id="UP000249177">
    <property type="component" value="Unassembled WGS sequence"/>
</dbReference>
<protein>
    <recommendedName>
        <fullName evidence="1">PAS domain-containing protein</fullName>
    </recommendedName>
</protein>
<evidence type="ECO:0000313" key="2">
    <source>
        <dbReference type="EMBL" id="PZX93304.1"/>
    </source>
</evidence>